<evidence type="ECO:0000313" key="1">
    <source>
        <dbReference type="EMBL" id="PPE05599.1"/>
    </source>
</evidence>
<gene>
    <name evidence="1" type="ORF">HCUR_00247</name>
</gene>
<proteinExistence type="predicted"/>
<dbReference type="EMBL" id="PHHC01000064">
    <property type="protein sequence ID" value="PPE05599.1"/>
    <property type="molecule type" value="Genomic_DNA"/>
</dbReference>
<accession>A0A2S5RE25</accession>
<dbReference type="AlphaFoldDB" id="A0A2S5RE25"/>
<protein>
    <submittedName>
        <fullName evidence="1">Uncharacterized protein</fullName>
    </submittedName>
</protein>
<reference evidence="1 2" key="1">
    <citation type="submission" date="2017-11" db="EMBL/GenBank/DDBJ databases">
        <title>Comparative genomic analysis of Holospora spp., intranuclear symbionts of paramecia.</title>
        <authorList>
            <person name="Garushyants S.K."/>
            <person name="Beliavskaya A."/>
            <person name="Malko D.B."/>
            <person name="Logacheva M.D."/>
            <person name="Rautian M.S."/>
            <person name="Gelfand M.S."/>
        </authorList>
    </citation>
    <scope>NUCLEOTIDE SEQUENCE [LARGE SCALE GENOMIC DNA]</scope>
    <source>
        <strain evidence="2">02AZ16</strain>
    </source>
</reference>
<dbReference type="Proteomes" id="UP000239425">
    <property type="component" value="Unassembled WGS sequence"/>
</dbReference>
<name>A0A2S5RE25_9PROT</name>
<evidence type="ECO:0000313" key="2">
    <source>
        <dbReference type="Proteomes" id="UP000239425"/>
    </source>
</evidence>
<sequence>MKDIGANFTTNQRYATVVLKKLKFNDKNFFLWGSRPRKVRWISRNYKKNTEKSLVSIE</sequence>
<comment type="caution">
    <text evidence="1">The sequence shown here is derived from an EMBL/GenBank/DDBJ whole genome shotgun (WGS) entry which is preliminary data.</text>
</comment>
<keyword evidence="2" id="KW-1185">Reference proteome</keyword>
<organism evidence="1 2">
    <name type="scientific">Holospora curviuscula</name>
    <dbReference type="NCBI Taxonomy" id="1082868"/>
    <lineage>
        <taxon>Bacteria</taxon>
        <taxon>Pseudomonadati</taxon>
        <taxon>Pseudomonadota</taxon>
        <taxon>Alphaproteobacteria</taxon>
        <taxon>Holosporales</taxon>
        <taxon>Holosporaceae</taxon>
        <taxon>Holospora</taxon>
    </lineage>
</organism>